<dbReference type="GO" id="GO:0030148">
    <property type="term" value="P:sphingolipid biosynthetic process"/>
    <property type="evidence" value="ECO:0007669"/>
    <property type="project" value="TreeGrafter"/>
</dbReference>
<evidence type="ECO:0000256" key="6">
    <source>
        <dbReference type="ARBA" id="ARBA00022692"/>
    </source>
</evidence>
<evidence type="ECO:0000256" key="9">
    <source>
        <dbReference type="ARBA" id="ARBA00023098"/>
    </source>
</evidence>
<feature type="transmembrane region" description="Helical" evidence="14">
    <location>
        <begin position="139"/>
        <end position="160"/>
    </location>
</feature>
<keyword evidence="7 14" id="KW-0276">Fatty acid metabolism</keyword>
<comment type="caution">
    <text evidence="14">Lacks conserved residue(s) required for the propagation of feature annotation.</text>
</comment>
<proteinExistence type="inferred from homology"/>
<organism evidence="15 16">
    <name type="scientific">Lodderomyces elongisporus (strain ATCC 11503 / CBS 2605 / JCM 1781 / NBRC 1676 / NRRL YB-4239)</name>
    <name type="common">Yeast</name>
    <name type="synonym">Saccharomyces elongisporus</name>
    <dbReference type="NCBI Taxonomy" id="379508"/>
    <lineage>
        <taxon>Eukaryota</taxon>
        <taxon>Fungi</taxon>
        <taxon>Dikarya</taxon>
        <taxon>Ascomycota</taxon>
        <taxon>Saccharomycotina</taxon>
        <taxon>Pichiomycetes</taxon>
        <taxon>Debaryomycetaceae</taxon>
        <taxon>Candida/Lodderomyces clade</taxon>
        <taxon>Lodderomyces</taxon>
    </lineage>
</organism>
<dbReference type="GO" id="GO:0030497">
    <property type="term" value="P:fatty acid elongation"/>
    <property type="evidence" value="ECO:0007669"/>
    <property type="project" value="TreeGrafter"/>
</dbReference>
<evidence type="ECO:0000256" key="1">
    <source>
        <dbReference type="ARBA" id="ARBA00004141"/>
    </source>
</evidence>
<dbReference type="VEuPathDB" id="FungiDB:LELG_05220"/>
<evidence type="ECO:0000256" key="12">
    <source>
        <dbReference type="ARBA" id="ARBA00023239"/>
    </source>
</evidence>
<gene>
    <name evidence="15" type="ORF">LELG_05220</name>
</gene>
<evidence type="ECO:0000313" key="16">
    <source>
        <dbReference type="Proteomes" id="UP000001996"/>
    </source>
</evidence>
<dbReference type="InParanoid" id="A5E6I1"/>
<keyword evidence="6 14" id="KW-0812">Transmembrane</keyword>
<keyword evidence="16" id="KW-1185">Reference proteome</keyword>
<dbReference type="InterPro" id="IPR007482">
    <property type="entry name" value="Tyr_Pase-like_PTPLA"/>
</dbReference>
<evidence type="ECO:0000256" key="5">
    <source>
        <dbReference type="ARBA" id="ARBA00022516"/>
    </source>
</evidence>
<comment type="pathway">
    <text evidence="2 14">Lipid metabolism; fatty acid biosynthesis.</text>
</comment>
<dbReference type="PANTHER" id="PTHR11035:SF3">
    <property type="entry name" value="VERY-LONG-CHAIN (3R)-3-HYDROXYACYL-COA DEHYDRATASE"/>
    <property type="match status" value="1"/>
</dbReference>
<comment type="similarity">
    <text evidence="3 14">Belongs to the very long-chain fatty acids dehydratase HACD family.</text>
</comment>
<comment type="function">
    <text evidence="14">Catalyzes the third of the four reactions of the long-chain fatty acids elongation cycle. This endoplasmic reticulum-bound enzymatic process, allows the addition of two carbons to the chain of long- and very long-chain fatty acids/VLCFAs per cycle. This enzyme catalyzes the dehydration of the 3-hydroxyacyl-CoA intermediate into trans-2,3-enoyl-CoA, within each cycle of fatty acid elongation. Thereby, it participates to the production of VLCFAs of different chain lengths that are involved in multiple biological processes as precursors of membrane lipids and lipid mediators.</text>
</comment>
<dbReference type="EC" id="4.2.1.134" evidence="4 14"/>
<comment type="catalytic activity">
    <reaction evidence="13 14">
        <text>a very-long-chain (3R)-3-hydroxyacyl-CoA = a very-long-chain (2E)-enoyl-CoA + H2O</text>
        <dbReference type="Rhea" id="RHEA:45812"/>
        <dbReference type="ChEBI" id="CHEBI:15377"/>
        <dbReference type="ChEBI" id="CHEBI:83728"/>
        <dbReference type="ChEBI" id="CHEBI:85440"/>
        <dbReference type="EC" id="4.2.1.134"/>
    </reaction>
</comment>
<evidence type="ECO:0000256" key="13">
    <source>
        <dbReference type="ARBA" id="ARBA00036671"/>
    </source>
</evidence>
<keyword evidence="10 14" id="KW-0472">Membrane</keyword>
<comment type="subcellular location">
    <subcellularLocation>
        <location evidence="14">Endoplasmic reticulum membrane</location>
        <topology evidence="14">Multi-pass membrane protein</topology>
    </subcellularLocation>
    <subcellularLocation>
        <location evidence="1">Membrane</location>
        <topology evidence="1">Multi-pass membrane protein</topology>
    </subcellularLocation>
</comment>
<keyword evidence="9 14" id="KW-0443">Lipid metabolism</keyword>
<dbReference type="GO" id="GO:0042761">
    <property type="term" value="P:very long-chain fatty acid biosynthetic process"/>
    <property type="evidence" value="ECO:0007669"/>
    <property type="project" value="TreeGrafter"/>
</dbReference>
<evidence type="ECO:0000313" key="15">
    <source>
        <dbReference type="EMBL" id="EDK47039.1"/>
    </source>
</evidence>
<reference evidence="15 16" key="1">
    <citation type="journal article" date="2009" name="Nature">
        <title>Evolution of pathogenicity and sexual reproduction in eight Candida genomes.</title>
        <authorList>
            <person name="Butler G."/>
            <person name="Rasmussen M.D."/>
            <person name="Lin M.F."/>
            <person name="Santos M.A."/>
            <person name="Sakthikumar S."/>
            <person name="Munro C.A."/>
            <person name="Rheinbay E."/>
            <person name="Grabherr M."/>
            <person name="Forche A."/>
            <person name="Reedy J.L."/>
            <person name="Agrafioti I."/>
            <person name="Arnaud M.B."/>
            <person name="Bates S."/>
            <person name="Brown A.J."/>
            <person name="Brunke S."/>
            <person name="Costanzo M.C."/>
            <person name="Fitzpatrick D.A."/>
            <person name="de Groot P.W."/>
            <person name="Harris D."/>
            <person name="Hoyer L.L."/>
            <person name="Hube B."/>
            <person name="Klis F.M."/>
            <person name="Kodira C."/>
            <person name="Lennard N."/>
            <person name="Logue M.E."/>
            <person name="Martin R."/>
            <person name="Neiman A.M."/>
            <person name="Nikolaou E."/>
            <person name="Quail M.A."/>
            <person name="Quinn J."/>
            <person name="Santos M.C."/>
            <person name="Schmitzberger F.F."/>
            <person name="Sherlock G."/>
            <person name="Shah P."/>
            <person name="Silverstein K.A."/>
            <person name="Skrzypek M.S."/>
            <person name="Soll D."/>
            <person name="Staggs R."/>
            <person name="Stansfield I."/>
            <person name="Stumpf M.P."/>
            <person name="Sudbery P.E."/>
            <person name="Srikantha T."/>
            <person name="Zeng Q."/>
            <person name="Berman J."/>
            <person name="Berriman M."/>
            <person name="Heitman J."/>
            <person name="Gow N.A."/>
            <person name="Lorenz M.C."/>
            <person name="Birren B.W."/>
            <person name="Kellis M."/>
            <person name="Cuomo C.A."/>
        </authorList>
    </citation>
    <scope>NUCLEOTIDE SEQUENCE [LARGE SCALE GENOMIC DNA]</scope>
    <source>
        <strain evidence="16">ATCC 11503 / BCRC 21390 / CBS 2605 / JCM 1781 / NBRC 1676 / NRRL YB-4239</strain>
    </source>
</reference>
<feature type="transmembrane region" description="Helical" evidence="14">
    <location>
        <begin position="180"/>
        <end position="198"/>
    </location>
</feature>
<evidence type="ECO:0000256" key="3">
    <source>
        <dbReference type="ARBA" id="ARBA00007811"/>
    </source>
</evidence>
<evidence type="ECO:0000256" key="2">
    <source>
        <dbReference type="ARBA" id="ARBA00005194"/>
    </source>
</evidence>
<dbReference type="KEGG" id="lel:PVL30_005351"/>
<dbReference type="EMBL" id="CH981531">
    <property type="protein sequence ID" value="EDK47039.1"/>
    <property type="molecule type" value="Genomic_DNA"/>
</dbReference>
<dbReference type="OrthoDB" id="46988at2759"/>
<keyword evidence="8 14" id="KW-1133">Transmembrane helix</keyword>
<dbReference type="Proteomes" id="UP000001996">
    <property type="component" value="Unassembled WGS sequence"/>
</dbReference>
<keyword evidence="11 14" id="KW-0275">Fatty acid biosynthesis</keyword>
<keyword evidence="12 14" id="KW-0456">Lyase</keyword>
<sequence>MKIYLLAYNGLSAGLWLYILFQCIANIQRGYFLYKSGGDEIPHSFMLYTQIFNSLFELAHSVTGLVPSPIPTLLLQSFARLIILVGICYVIPESPANYALYTFSGLTLAWSITEIIRYGYYFLKLSQKAPASVPYSITWLRYSAFFILYPLGLVCESLTVYRSYAVIEHRLPYYSKFLKYALPLYIPGFVYLYSYMISQRRKVLKKEKAKLA</sequence>
<evidence type="ECO:0000256" key="7">
    <source>
        <dbReference type="ARBA" id="ARBA00022832"/>
    </source>
</evidence>
<evidence type="ECO:0000256" key="14">
    <source>
        <dbReference type="RuleBase" id="RU363109"/>
    </source>
</evidence>
<evidence type="ECO:0000256" key="11">
    <source>
        <dbReference type="ARBA" id="ARBA00023160"/>
    </source>
</evidence>
<dbReference type="eggNOG" id="KOG3187">
    <property type="taxonomic scope" value="Eukaryota"/>
</dbReference>
<protein>
    <recommendedName>
        <fullName evidence="4 14">Very-long-chain (3R)-3-hydroxyacyl-CoA dehydratase</fullName>
        <ecNumber evidence="4 14">4.2.1.134</ecNumber>
    </recommendedName>
</protein>
<dbReference type="UniPathway" id="UPA00094"/>
<dbReference type="GO" id="GO:0005789">
    <property type="term" value="C:endoplasmic reticulum membrane"/>
    <property type="evidence" value="ECO:0007669"/>
    <property type="project" value="UniProtKB-SubCell"/>
</dbReference>
<dbReference type="STRING" id="379508.A5E6I1"/>
<dbReference type="Pfam" id="PF04387">
    <property type="entry name" value="PTPLA"/>
    <property type="match status" value="1"/>
</dbReference>
<dbReference type="GeneID" id="5230712"/>
<feature type="transmembrane region" description="Helical" evidence="14">
    <location>
        <begin position="7"/>
        <end position="27"/>
    </location>
</feature>
<name>A5E6I1_LODEL</name>
<dbReference type="OMA" id="SEWWLMY"/>
<evidence type="ECO:0000256" key="4">
    <source>
        <dbReference type="ARBA" id="ARBA00013122"/>
    </source>
</evidence>
<dbReference type="GO" id="GO:0102158">
    <property type="term" value="F:very-long-chain (3R)-3-hydroxyacyl-CoA dehydratase activity"/>
    <property type="evidence" value="ECO:0007669"/>
    <property type="project" value="UniProtKB-EC"/>
</dbReference>
<dbReference type="HOGENOM" id="CLU_034302_6_1_1"/>
<accession>A5E6I1</accession>
<feature type="transmembrane region" description="Helical" evidence="14">
    <location>
        <begin position="98"/>
        <end position="118"/>
    </location>
</feature>
<evidence type="ECO:0000256" key="8">
    <source>
        <dbReference type="ARBA" id="ARBA00022989"/>
    </source>
</evidence>
<keyword evidence="5 14" id="KW-0444">Lipid biosynthesis</keyword>
<dbReference type="AlphaFoldDB" id="A5E6I1"/>
<dbReference type="PANTHER" id="PTHR11035">
    <property type="entry name" value="VERY-LONG-CHAIN (3R)-3-HYDROXYACYL-COA DEHYDRATASE"/>
    <property type="match status" value="1"/>
</dbReference>
<evidence type="ECO:0000256" key="10">
    <source>
        <dbReference type="ARBA" id="ARBA00023136"/>
    </source>
</evidence>
<keyword evidence="14" id="KW-0256">Endoplasmic reticulum</keyword>